<dbReference type="RefSeq" id="WP_221270394.1">
    <property type="nucleotide sequence ID" value="NZ_JACHID010000003.1"/>
</dbReference>
<dbReference type="Proteomes" id="UP000528322">
    <property type="component" value="Unassembled WGS sequence"/>
</dbReference>
<evidence type="ECO:0000313" key="2">
    <source>
        <dbReference type="Proteomes" id="UP000528322"/>
    </source>
</evidence>
<organism evidence="1 2">
    <name type="scientific">Desulfurispira natronophila</name>
    <dbReference type="NCBI Taxonomy" id="682562"/>
    <lineage>
        <taxon>Bacteria</taxon>
        <taxon>Pseudomonadati</taxon>
        <taxon>Chrysiogenota</taxon>
        <taxon>Chrysiogenia</taxon>
        <taxon>Chrysiogenales</taxon>
        <taxon>Chrysiogenaceae</taxon>
        <taxon>Desulfurispira</taxon>
    </lineage>
</organism>
<name>A0A7W7Y3W0_9BACT</name>
<gene>
    <name evidence="1" type="ORF">HNR37_000768</name>
</gene>
<sequence length="439" mass="48007">MLILLVSACGSSSSDQDTGSAKLNTFDGTVVDGYVARAQVFFDLDGNYMTSNMTMQLANVNGNFTELPINDRELNTPGAALRAFGGYDRITGEAFSGVLSRSPGSLQTGSENAITPLTTFLHYLGADKEADFSNSLSDSDSLSDISNNDLYEDYFDNSMDKDKRLALIEQAYQLHKSADVIAAALKGAYKDVDFDDNKHPKNLHGYVYQAMADKWSKDSGFDSGDYWENVMSEASDSIATVTDSTKATINDLGAEQVEKLWNFVTEALEGVDATEVEISKRLRAVEIVTWALRDNPDVSMDDLTSVFVTENGNNTDPYILYSELEASADIGGLGGYFASTASSNWSRDGIGDYLDRTKISDEGFTLMDGESKLTFDHETGNITFKHEDIDLEIEGEYINDYTLLVNVEVGGVVEPVTVKSTGDGYSFEYDGKTFTQSDD</sequence>
<evidence type="ECO:0000313" key="1">
    <source>
        <dbReference type="EMBL" id="MBB5021459.1"/>
    </source>
</evidence>
<accession>A0A7W7Y3W0</accession>
<dbReference type="AlphaFoldDB" id="A0A7W7Y3W0"/>
<proteinExistence type="predicted"/>
<protein>
    <submittedName>
        <fullName evidence="1">Uncharacterized protein</fullName>
    </submittedName>
</protein>
<keyword evidence="2" id="KW-1185">Reference proteome</keyword>
<reference evidence="1 2" key="1">
    <citation type="submission" date="2020-08" db="EMBL/GenBank/DDBJ databases">
        <title>Genomic Encyclopedia of Type Strains, Phase IV (KMG-IV): sequencing the most valuable type-strain genomes for metagenomic binning, comparative biology and taxonomic classification.</title>
        <authorList>
            <person name="Goeker M."/>
        </authorList>
    </citation>
    <scope>NUCLEOTIDE SEQUENCE [LARGE SCALE GENOMIC DNA]</scope>
    <source>
        <strain evidence="1 2">DSM 22071</strain>
    </source>
</reference>
<dbReference type="EMBL" id="JACHID010000003">
    <property type="protein sequence ID" value="MBB5021459.1"/>
    <property type="molecule type" value="Genomic_DNA"/>
</dbReference>
<comment type="caution">
    <text evidence="1">The sequence shown here is derived from an EMBL/GenBank/DDBJ whole genome shotgun (WGS) entry which is preliminary data.</text>
</comment>